<evidence type="ECO:0008006" key="6">
    <source>
        <dbReference type="Google" id="ProtNLM"/>
    </source>
</evidence>
<evidence type="ECO:0000313" key="5">
    <source>
        <dbReference type="Proteomes" id="UP000229263"/>
    </source>
</evidence>
<feature type="region of interest" description="Disordered" evidence="1">
    <location>
        <begin position="42"/>
        <end position="65"/>
    </location>
</feature>
<dbReference type="Proteomes" id="UP000229263">
    <property type="component" value="Unassembled WGS sequence"/>
</dbReference>
<accession>A0ABX4MZZ9</accession>
<feature type="signal peptide" evidence="3">
    <location>
        <begin position="1"/>
        <end position="38"/>
    </location>
</feature>
<keyword evidence="2" id="KW-0472">Membrane</keyword>
<keyword evidence="2" id="KW-1133">Transmembrane helix</keyword>
<comment type="caution">
    <text evidence="4">The sequence shown here is derived from an EMBL/GenBank/DDBJ whole genome shotgun (WGS) entry which is preliminary data.</text>
</comment>
<dbReference type="EMBL" id="PGEY01000001">
    <property type="protein sequence ID" value="PJJ44977.1"/>
    <property type="molecule type" value="Genomic_DNA"/>
</dbReference>
<evidence type="ECO:0000256" key="2">
    <source>
        <dbReference type="SAM" id="Phobius"/>
    </source>
</evidence>
<keyword evidence="3" id="KW-0732">Signal</keyword>
<evidence type="ECO:0000313" key="4">
    <source>
        <dbReference type="EMBL" id="PJJ44977.1"/>
    </source>
</evidence>
<feature type="transmembrane region" description="Helical" evidence="2">
    <location>
        <begin position="234"/>
        <end position="252"/>
    </location>
</feature>
<reference evidence="4 5" key="1">
    <citation type="submission" date="2017-11" db="EMBL/GenBank/DDBJ databases">
        <title>Sequencing the genomes of 1000 actinobacteria strains.</title>
        <authorList>
            <person name="Klenk H.-P."/>
        </authorList>
    </citation>
    <scope>NUCLEOTIDE SEQUENCE [LARGE SCALE GENOMIC DNA]</scope>
    <source>
        <strain evidence="4 5">DSM 12798</strain>
    </source>
</reference>
<dbReference type="RefSeq" id="WP_157066394.1">
    <property type="nucleotide sequence ID" value="NZ_PGEY01000001.1"/>
</dbReference>
<keyword evidence="5" id="KW-1185">Reference proteome</keyword>
<organism evidence="4 5">
    <name type="scientific">Glutamicibacter mysorens</name>
    <dbReference type="NCBI Taxonomy" id="257984"/>
    <lineage>
        <taxon>Bacteria</taxon>
        <taxon>Bacillati</taxon>
        <taxon>Actinomycetota</taxon>
        <taxon>Actinomycetes</taxon>
        <taxon>Micrococcales</taxon>
        <taxon>Micrococcaceae</taxon>
        <taxon>Glutamicibacter</taxon>
    </lineage>
</organism>
<keyword evidence="2" id="KW-0812">Transmembrane</keyword>
<name>A0ABX4MZZ9_9MICC</name>
<gene>
    <name evidence="4" type="ORF">ATK23_2227</name>
</gene>
<protein>
    <recommendedName>
        <fullName evidence="6">TLP18.3/Psb32/MOLO-1 phosphatase superfamily protein</fullName>
    </recommendedName>
</protein>
<feature type="chain" id="PRO_5046640314" description="TLP18.3/Psb32/MOLO-1 phosphatase superfamily protein" evidence="3">
    <location>
        <begin position="39"/>
        <end position="502"/>
    </location>
</feature>
<evidence type="ECO:0000256" key="3">
    <source>
        <dbReference type="SAM" id="SignalP"/>
    </source>
</evidence>
<evidence type="ECO:0000256" key="1">
    <source>
        <dbReference type="SAM" id="MobiDB-lite"/>
    </source>
</evidence>
<sequence length="502" mass="54042">MNRPRSFGPLALGRIQCACLLAAAVVLGLGSATIPVHASAAATESEAPAPVYPSATPSDGAEDEGTVLIPSVTSQEGNFYLAVTDAALDDVDSERIMDQVRQAVGEQDAKILLGVDQEPNNLKGAAQLVRGMLMFGDSDALSDDWLENGKTLGYVGKGWIAVGVMLPEDPADEVEVFVDPGRDISETDPGSSQKILAAGDEAFRAGDYTAGITEVALATTQQLQAPPDRTLSKVIAVGVLAVAIVFMLAWAWRAKRRKAKKAAAAERLKQAELLESRIQQANRYLGRKPVPDLGLPEQGRLAEAMAELEKQRAGTQHGTQHAQDLDPGIAFQGQVSEKQLADLRHRERELSLLRGAVQLAHDFAGRPRDSHESWASIFEYHRERLEDLALFLDLPGAGQLGCAQAARTVIITHTDELQLLRTRVGRRNTGAEEAPGILNRLWELRDELDSVLLDALAQAGQARLKVPQGLGERMAGRQPADAALENDPIALLRNFLPGSEAR</sequence>
<proteinExistence type="predicted"/>